<dbReference type="PANTHER" id="PTHR30024:SF42">
    <property type="entry name" value="ALIPHATIC SULFONATES-BINDING PROTEIN-RELATED"/>
    <property type="match status" value="1"/>
</dbReference>
<dbReference type="Gene3D" id="3.40.190.10">
    <property type="entry name" value="Periplasmic binding protein-like II"/>
    <property type="match status" value="2"/>
</dbReference>
<name>A0A2Z3YQX7_9CORY</name>
<keyword evidence="1" id="KW-0732">Signal</keyword>
<dbReference type="KEGG" id="cpre:Csp1_18330"/>
<dbReference type="PROSITE" id="PS51257">
    <property type="entry name" value="PROKAR_LIPOPROTEIN"/>
    <property type="match status" value="1"/>
</dbReference>
<feature type="chain" id="PRO_5038731135" evidence="1">
    <location>
        <begin position="28"/>
        <end position="334"/>
    </location>
</feature>
<dbReference type="RefSeq" id="WP_110481609.1">
    <property type="nucleotide sequence ID" value="NZ_CP024988.1"/>
</dbReference>
<feature type="domain" description="SsuA/THI5-like" evidence="2">
    <location>
        <begin position="94"/>
        <end position="268"/>
    </location>
</feature>
<dbReference type="InterPro" id="IPR015168">
    <property type="entry name" value="SsuA/THI5"/>
</dbReference>
<dbReference type="OrthoDB" id="506623at2"/>
<accession>A0A2Z3YQX7</accession>
<dbReference type="AlphaFoldDB" id="A0A2Z3YQX7"/>
<evidence type="ECO:0000256" key="1">
    <source>
        <dbReference type="SAM" id="SignalP"/>
    </source>
</evidence>
<evidence type="ECO:0000313" key="4">
    <source>
        <dbReference type="Proteomes" id="UP000247696"/>
    </source>
</evidence>
<evidence type="ECO:0000259" key="2">
    <source>
        <dbReference type="Pfam" id="PF09084"/>
    </source>
</evidence>
<organism evidence="3 4">
    <name type="scientific">Corynebacterium provencense</name>
    <dbReference type="NCBI Taxonomy" id="1737425"/>
    <lineage>
        <taxon>Bacteria</taxon>
        <taxon>Bacillati</taxon>
        <taxon>Actinomycetota</taxon>
        <taxon>Actinomycetes</taxon>
        <taxon>Mycobacteriales</taxon>
        <taxon>Corynebacteriaceae</taxon>
        <taxon>Corynebacterium</taxon>
    </lineage>
</organism>
<dbReference type="Proteomes" id="UP000247696">
    <property type="component" value="Chromosome"/>
</dbReference>
<feature type="signal peptide" evidence="1">
    <location>
        <begin position="1"/>
        <end position="27"/>
    </location>
</feature>
<dbReference type="PANTHER" id="PTHR30024">
    <property type="entry name" value="ALIPHATIC SULFONATES-BINDING PROTEIN-RELATED"/>
    <property type="match status" value="1"/>
</dbReference>
<dbReference type="EMBL" id="CP024988">
    <property type="protein sequence ID" value="AWT26609.1"/>
    <property type="molecule type" value="Genomic_DNA"/>
</dbReference>
<proteinExistence type="predicted"/>
<dbReference type="Pfam" id="PF09084">
    <property type="entry name" value="NMT1"/>
    <property type="match status" value="1"/>
</dbReference>
<dbReference type="SUPFAM" id="SSF53850">
    <property type="entry name" value="Periplasmic binding protein-like II"/>
    <property type="match status" value="1"/>
</dbReference>
<evidence type="ECO:0000313" key="3">
    <source>
        <dbReference type="EMBL" id="AWT26609.1"/>
    </source>
</evidence>
<dbReference type="STRING" id="1737425.GCA_900049755_01035"/>
<gene>
    <name evidence="3" type="primary">ssuA_3</name>
    <name evidence="3" type="ORF">Csp1_18330</name>
</gene>
<protein>
    <submittedName>
        <fullName evidence="3">Aliphatic sulfonates-binding protein</fullName>
    </submittedName>
</protein>
<reference evidence="4" key="1">
    <citation type="submission" date="2017-11" db="EMBL/GenBank/DDBJ databases">
        <title>Otitis media/interna in a cat caused by the recently described species Corynebacterium provencense.</title>
        <authorList>
            <person name="Kittl S."/>
            <person name="Brodard I."/>
            <person name="Rychener L."/>
            <person name="Jores J."/>
            <person name="Roosje P."/>
            <person name="Gobeli Brawand S."/>
        </authorList>
    </citation>
    <scope>NUCLEOTIDE SEQUENCE [LARGE SCALE GENOMIC DNA]</scope>
    <source>
        <strain evidence="4">17KM38</strain>
    </source>
</reference>
<sequence>MRSTVSTTFRRLTGVLAGLTLIAGVTACGGADADDDSTGLTPVTVGFPWNGGAGSTPRDTGPFGYAESLGLAEPILEKHGFEFERYVGFNNGPPVVQALQSGDVTVGSIGDVPAVQARGNGQTISPVLVKKPASGIWFLTNDPALDSIDKLKGKKVGLQFGSNFDRYGRAALDRHGALDENNLVNLLFADALPALQKGSISAVAVPANVAAVWLENNDFTVASKAEVDDPDLLSTNVAVTTDDFRRNHPEITEAYWEVEKAGIAEIRKDLDKYVAWAADAQKVSVESVRVSSTWQYSDERIDPDGVRTLESSLAFLLDQGIVKNGFDVNEWVNS</sequence>
<keyword evidence="4" id="KW-1185">Reference proteome</keyword>